<dbReference type="GO" id="GO:0009245">
    <property type="term" value="P:lipid A biosynthetic process"/>
    <property type="evidence" value="ECO:0007669"/>
    <property type="project" value="TreeGrafter"/>
</dbReference>
<dbReference type="SUPFAM" id="SSF56300">
    <property type="entry name" value="Metallo-dependent phosphatases"/>
    <property type="match status" value="1"/>
</dbReference>
<protein>
    <recommendedName>
        <fullName evidence="4">Calcineurin-like phosphoesterase domain-containing protein</fullName>
    </recommendedName>
</protein>
<dbReference type="InterPro" id="IPR029052">
    <property type="entry name" value="Metallo-depent_PP-like"/>
</dbReference>
<sequence>MFGMLVLLAVLVVALAWVGHACVCTAVLNNLYGRKLPKTLLKPWRIVTGFVILGFPWVVVNIFNPPILVTPGDDVGVALDHFNGTLGRVLFAYTVLCLVLGAVVFPIITIVRYRRETPACLASETTRTLDLWPELGAKLFGDGKYRWATRLPGNGAFTFDVSDLTLRLPNLPPEWDGLTLLHLSDLHFHGTPSRAYFDRVLDDLATGPVPDLVCLTGDYVDTDTHRDWIGPLLGRLSAKEAKLAILGNHDEYHDPDRVRAELVAAGYTVLSNVWREIRVRGVPCVVIGHEGPWFVPTPDLSGAPVGPFRLCLSHTPDQFYWGLANHVGLMLSGHVHGGGIRVPVIGSIFVPSVYGRRFDQGVFEKGSTALVVSRGMSGKEPLRIRCNPQAIRITLKPR</sequence>
<feature type="transmembrane region" description="Helical" evidence="3">
    <location>
        <begin position="90"/>
        <end position="111"/>
    </location>
</feature>
<dbReference type="RefSeq" id="WP_171473180.1">
    <property type="nucleotide sequence ID" value="NZ_CP053452.2"/>
</dbReference>
<evidence type="ECO:0000256" key="2">
    <source>
        <dbReference type="ARBA" id="ARBA00022801"/>
    </source>
</evidence>
<keyword evidence="3" id="KW-0472">Membrane</keyword>
<dbReference type="Gene3D" id="3.60.21.10">
    <property type="match status" value="1"/>
</dbReference>
<keyword evidence="1" id="KW-0479">Metal-binding</keyword>
<keyword evidence="6" id="KW-1185">Reference proteome</keyword>
<dbReference type="GO" id="GO:0016020">
    <property type="term" value="C:membrane"/>
    <property type="evidence" value="ECO:0007669"/>
    <property type="project" value="GOC"/>
</dbReference>
<evidence type="ECO:0000256" key="3">
    <source>
        <dbReference type="SAM" id="Phobius"/>
    </source>
</evidence>
<keyword evidence="2" id="KW-0378">Hydrolase</keyword>
<gene>
    <name evidence="5" type="ORF">FTUN_5469</name>
</gene>
<evidence type="ECO:0000256" key="1">
    <source>
        <dbReference type="ARBA" id="ARBA00022723"/>
    </source>
</evidence>
<dbReference type="PANTHER" id="PTHR31302">
    <property type="entry name" value="TRANSMEMBRANE PROTEIN WITH METALLOPHOSPHOESTERASE DOMAIN-RELATED"/>
    <property type="match status" value="1"/>
</dbReference>
<dbReference type="KEGG" id="ftj:FTUN_5469"/>
<evidence type="ECO:0000313" key="6">
    <source>
        <dbReference type="Proteomes" id="UP000503447"/>
    </source>
</evidence>
<dbReference type="Pfam" id="PF00149">
    <property type="entry name" value="Metallophos"/>
    <property type="match status" value="1"/>
</dbReference>
<organism evidence="5 6">
    <name type="scientific">Frigoriglobus tundricola</name>
    <dbReference type="NCBI Taxonomy" id="2774151"/>
    <lineage>
        <taxon>Bacteria</taxon>
        <taxon>Pseudomonadati</taxon>
        <taxon>Planctomycetota</taxon>
        <taxon>Planctomycetia</taxon>
        <taxon>Gemmatales</taxon>
        <taxon>Gemmataceae</taxon>
        <taxon>Frigoriglobus</taxon>
    </lineage>
</organism>
<dbReference type="EMBL" id="CP053452">
    <property type="protein sequence ID" value="QJW97889.1"/>
    <property type="molecule type" value="Genomic_DNA"/>
</dbReference>
<dbReference type="GO" id="GO:0046872">
    <property type="term" value="F:metal ion binding"/>
    <property type="evidence" value="ECO:0007669"/>
    <property type="project" value="UniProtKB-KW"/>
</dbReference>
<dbReference type="Proteomes" id="UP000503447">
    <property type="component" value="Chromosome"/>
</dbReference>
<feature type="domain" description="Calcineurin-like phosphoesterase" evidence="4">
    <location>
        <begin position="179"/>
        <end position="336"/>
    </location>
</feature>
<keyword evidence="3" id="KW-1133">Transmembrane helix</keyword>
<accession>A0A6M5YVB8</accession>
<proteinExistence type="predicted"/>
<keyword evidence="3" id="KW-0812">Transmembrane</keyword>
<evidence type="ECO:0000259" key="4">
    <source>
        <dbReference type="Pfam" id="PF00149"/>
    </source>
</evidence>
<reference evidence="6" key="1">
    <citation type="submission" date="2020-05" db="EMBL/GenBank/DDBJ databases">
        <title>Frigoriglobus tundricola gen. nov., sp. nov., a psychrotolerant cellulolytic planctomycete of the family Gemmataceae with two divergent copies of 16S rRNA gene.</title>
        <authorList>
            <person name="Kulichevskaya I.S."/>
            <person name="Ivanova A.A."/>
            <person name="Naumoff D.G."/>
            <person name="Beletsky A.V."/>
            <person name="Rijpstra W.I.C."/>
            <person name="Sinninghe Damste J.S."/>
            <person name="Mardanov A.V."/>
            <person name="Ravin N.V."/>
            <person name="Dedysh S.N."/>
        </authorList>
    </citation>
    <scope>NUCLEOTIDE SEQUENCE [LARGE SCALE GENOMIC DNA]</scope>
    <source>
        <strain evidence="6">PL17</strain>
    </source>
</reference>
<dbReference type="InterPro" id="IPR051158">
    <property type="entry name" value="Metallophosphoesterase_sf"/>
</dbReference>
<dbReference type="PANTHER" id="PTHR31302:SF31">
    <property type="entry name" value="PHOSPHODIESTERASE YAEI"/>
    <property type="match status" value="1"/>
</dbReference>
<dbReference type="AlphaFoldDB" id="A0A6M5YVB8"/>
<name>A0A6M5YVB8_9BACT</name>
<dbReference type="GO" id="GO:0008758">
    <property type="term" value="F:UDP-2,3-diacylglucosamine hydrolase activity"/>
    <property type="evidence" value="ECO:0007669"/>
    <property type="project" value="TreeGrafter"/>
</dbReference>
<evidence type="ECO:0000313" key="5">
    <source>
        <dbReference type="EMBL" id="QJW97889.1"/>
    </source>
</evidence>
<dbReference type="InterPro" id="IPR004843">
    <property type="entry name" value="Calcineurin-like_PHP"/>
</dbReference>
<feature type="transmembrane region" description="Helical" evidence="3">
    <location>
        <begin position="45"/>
        <end position="69"/>
    </location>
</feature>